<name>A0A915B8X1_PARUN</name>
<evidence type="ECO:0000256" key="2">
    <source>
        <dbReference type="ARBA" id="ARBA00004496"/>
    </source>
</evidence>
<evidence type="ECO:0000313" key="15">
    <source>
        <dbReference type="WBParaSite" id="PgR028_g085_t02"/>
    </source>
</evidence>
<keyword evidence="8" id="KW-0238">DNA-binding</keyword>
<dbReference type="GO" id="GO:0006281">
    <property type="term" value="P:DNA repair"/>
    <property type="evidence" value="ECO:0007669"/>
    <property type="project" value="UniProtKB-KW"/>
</dbReference>
<feature type="domain" description="RSE1/DDB1/CPSF1 first beta-propeller" evidence="12">
    <location>
        <begin position="14"/>
        <end position="349"/>
    </location>
</feature>
<evidence type="ECO:0000256" key="8">
    <source>
        <dbReference type="ARBA" id="ARBA00023125"/>
    </source>
</evidence>
<feature type="domain" description="RSE1/DDB1/CPSF1 C-terminal" evidence="11">
    <location>
        <begin position="773"/>
        <end position="1085"/>
    </location>
</feature>
<comment type="subcellular location">
    <subcellularLocation>
        <location evidence="2">Cytoplasm</location>
    </subcellularLocation>
    <subcellularLocation>
        <location evidence="1">Nucleus</location>
    </subcellularLocation>
</comment>
<dbReference type="AlphaFoldDB" id="A0A915B8X1"/>
<evidence type="ECO:0000313" key="16">
    <source>
        <dbReference type="WBParaSite" id="PgR028_g085_t06"/>
    </source>
</evidence>
<evidence type="ECO:0000256" key="6">
    <source>
        <dbReference type="ARBA" id="ARBA00022490"/>
    </source>
</evidence>
<dbReference type="WBParaSite" id="PgR028_g085_t06">
    <property type="protein sequence ID" value="PgR028_g085_t06"/>
    <property type="gene ID" value="PgR028_g085"/>
</dbReference>
<dbReference type="FunFam" id="2.130.10.10:FF:000073">
    <property type="entry name" value="DNA damage-binding protein 1"/>
    <property type="match status" value="1"/>
</dbReference>
<dbReference type="Proteomes" id="UP000887569">
    <property type="component" value="Unplaced"/>
</dbReference>
<dbReference type="Gene3D" id="2.130.10.10">
    <property type="entry name" value="YVTN repeat-like/Quinoprotein amine dehydrogenase"/>
    <property type="match status" value="3"/>
</dbReference>
<reference evidence="15 16" key="1">
    <citation type="submission" date="2022-11" db="UniProtKB">
        <authorList>
            <consortium name="WormBaseParasite"/>
        </authorList>
    </citation>
    <scope>IDENTIFICATION</scope>
</reference>
<keyword evidence="14" id="KW-1185">Reference proteome</keyword>
<feature type="domain" description="RSE1/DDB1/CPSF1 second beta-propeller" evidence="13">
    <location>
        <begin position="391"/>
        <end position="692"/>
    </location>
</feature>
<keyword evidence="7" id="KW-0227">DNA damage</keyword>
<dbReference type="InterPro" id="IPR050358">
    <property type="entry name" value="RSE1/DDB1/CFT1"/>
</dbReference>
<evidence type="ECO:0000259" key="11">
    <source>
        <dbReference type="Pfam" id="PF03178"/>
    </source>
</evidence>
<evidence type="ECO:0000256" key="1">
    <source>
        <dbReference type="ARBA" id="ARBA00004123"/>
    </source>
</evidence>
<evidence type="ECO:0000256" key="7">
    <source>
        <dbReference type="ARBA" id="ARBA00022763"/>
    </source>
</evidence>
<keyword evidence="9" id="KW-0234">DNA repair</keyword>
<evidence type="ECO:0000259" key="12">
    <source>
        <dbReference type="Pfam" id="PF10433"/>
    </source>
</evidence>
<dbReference type="Pfam" id="PF03178">
    <property type="entry name" value="CPSF_A"/>
    <property type="match status" value="1"/>
</dbReference>
<dbReference type="InterPro" id="IPR058543">
    <property type="entry name" value="Beta-prop_RSE1/DDB1/CPSF1_2nd"/>
</dbReference>
<dbReference type="GO" id="GO:0005634">
    <property type="term" value="C:nucleus"/>
    <property type="evidence" value="ECO:0007669"/>
    <property type="project" value="UniProtKB-SubCell"/>
</dbReference>
<dbReference type="InterPro" id="IPR015943">
    <property type="entry name" value="WD40/YVTN_repeat-like_dom_sf"/>
</dbReference>
<accession>A0A915B8X1</accession>
<dbReference type="GO" id="GO:0003677">
    <property type="term" value="F:DNA binding"/>
    <property type="evidence" value="ECO:0007669"/>
    <property type="project" value="UniProtKB-KW"/>
</dbReference>
<sequence length="1128" mass="123655">MATNYIVSAQKATVVTHAVVCNFTGANDLNLVLAKTNRLELMVVTPDGLKSYREVAVFGRIAAVKAFRVKNESVDSILVLTQKHHLAILCWDTNGELRTRASGHIADRIGRHSETGIIACVHSSGLMAFRLYDGLIKVVQWTEGSDLRGFNIRCEDLYIIDLDFLSDPEKPTVVYIYRDHNGRHLKAAAINLEDKELSSPPLWKQDNIEAEACMVIPIPQPYGGVIVVGHEAISYHKDANAYSAIAPPLIHQSQIGCYGKIDRDGQRYLLGDLSGRIFMLLLDLDVATDGTASVKDLKVELLGETSIPECIVYLDNGVVFIGSRFGDSQLVRLRSEPCPDGSYISLMDTYVNLAPIRDMVVINADGQQQVITCSGAFKDGSLRIIRNGIGIEELASVELPGVKALFSLNVESELDDYLVVGFVDETHILKISGEELEDTQLPGFSTTEQTLWAGRVGSGAIAQITPLKVVLILCGNTLAWEPPSRISVVSVNEFSGQVVLACGSQLHYLILTDKITPVTKVECEFEIACIDIGCVGDETESKLCAVAYWTDMSVALRSLPDLNEIVREKCGGEMLARSLLICMMEGVVYLLVALGDGTLYYYQIDKNSGALTQPKKATLGTQPTTLKKFMSRGAPNVFACSDRPTVIYSSSQKLVFSNVNLKLVAHMCALNSSTYTDSLVMTDGQTLVIGRIDDIQKLHIRTVPLGESVSRIAYQPETGTIAILVQRNEFVDSDGKHHCGHCASKMAVNASSSHPSVISSVTPPIEPEEIEVSSVVVFDANTLEILHSHELGKNELAMSIKSCVLGDDPQPYYAVGTAVVLTDETESKSGRLLIFQVAPSSEGGRMRLIHDKEIKGAAYSIQVLMGKLVVAINSCVRLFEWTAEKELKLECSDFDNVTALYLRTKNDVVLVGDLMRSLSVLAYKPMESSFEKIARDFVTNWMTACEIIDMETFLGAEIMFNLFTVVKDCSSKDEGIRLQLQETGMYYLGESVNAFCHGSLIATHIDLTPSFTTPILYGTSDGGLGVIVQLTPQFYDFVHELETRIAAVTKNCMRIEHGQYRTFESDGRIEQSVGFIDGDLVEGLLDMSRDSVEKLIDGLTLPAAAGQEQKVATIEEVLKVIEDLARIH</sequence>
<organism evidence="14 15">
    <name type="scientific">Parascaris univalens</name>
    <name type="common">Nematode worm</name>
    <dbReference type="NCBI Taxonomy" id="6257"/>
    <lineage>
        <taxon>Eukaryota</taxon>
        <taxon>Metazoa</taxon>
        <taxon>Ecdysozoa</taxon>
        <taxon>Nematoda</taxon>
        <taxon>Chromadorea</taxon>
        <taxon>Rhabditida</taxon>
        <taxon>Spirurina</taxon>
        <taxon>Ascaridomorpha</taxon>
        <taxon>Ascaridoidea</taxon>
        <taxon>Ascarididae</taxon>
        <taxon>Parascaris</taxon>
    </lineage>
</organism>
<evidence type="ECO:0000313" key="14">
    <source>
        <dbReference type="Proteomes" id="UP000887569"/>
    </source>
</evidence>
<comment type="similarity">
    <text evidence="4">Belongs to the DDB1 family.</text>
</comment>
<keyword evidence="10" id="KW-0539">Nucleus</keyword>
<dbReference type="GO" id="GO:0005737">
    <property type="term" value="C:cytoplasm"/>
    <property type="evidence" value="ECO:0007669"/>
    <property type="project" value="UniProtKB-SubCell"/>
</dbReference>
<evidence type="ECO:0000256" key="10">
    <source>
        <dbReference type="ARBA" id="ARBA00023242"/>
    </source>
</evidence>
<dbReference type="Pfam" id="PF23726">
    <property type="entry name" value="Beta-prop_RSE1_2nd"/>
    <property type="match status" value="1"/>
</dbReference>
<dbReference type="Pfam" id="PF10433">
    <property type="entry name" value="Beta-prop_RSE1_1st"/>
    <property type="match status" value="1"/>
</dbReference>
<dbReference type="Gene3D" id="1.10.150.910">
    <property type="match status" value="1"/>
</dbReference>
<proteinExistence type="inferred from homology"/>
<evidence type="ECO:0000256" key="5">
    <source>
        <dbReference type="ARBA" id="ARBA00014577"/>
    </source>
</evidence>
<evidence type="ECO:0000256" key="9">
    <source>
        <dbReference type="ARBA" id="ARBA00023204"/>
    </source>
</evidence>
<comment type="pathway">
    <text evidence="3">Protein modification; protein ubiquitination.</text>
</comment>
<keyword evidence="6" id="KW-0963">Cytoplasm</keyword>
<evidence type="ECO:0000259" key="13">
    <source>
        <dbReference type="Pfam" id="PF23726"/>
    </source>
</evidence>
<evidence type="ECO:0000256" key="3">
    <source>
        <dbReference type="ARBA" id="ARBA00004906"/>
    </source>
</evidence>
<dbReference type="InterPro" id="IPR004871">
    <property type="entry name" value="RSE1/DDB1/CPSF1_C"/>
</dbReference>
<dbReference type="InterPro" id="IPR018846">
    <property type="entry name" value="Beta-prop_RSE1/DDB1/CPSF1_1st"/>
</dbReference>
<dbReference type="WBParaSite" id="PgR028_g085_t02">
    <property type="protein sequence ID" value="PgR028_g085_t02"/>
    <property type="gene ID" value="PgR028_g085"/>
</dbReference>
<protein>
    <recommendedName>
        <fullName evidence="5">DNA damage-binding protein 1</fullName>
    </recommendedName>
</protein>
<dbReference type="PANTHER" id="PTHR10644">
    <property type="entry name" value="DNA REPAIR/RNA PROCESSING CPSF FAMILY"/>
    <property type="match status" value="1"/>
</dbReference>
<evidence type="ECO:0000256" key="4">
    <source>
        <dbReference type="ARBA" id="ARBA00007453"/>
    </source>
</evidence>